<protein>
    <submittedName>
        <fullName evidence="3">Uncharacterized protein</fullName>
    </submittedName>
</protein>
<feature type="transmembrane region" description="Helical" evidence="2">
    <location>
        <begin position="7"/>
        <end position="29"/>
    </location>
</feature>
<evidence type="ECO:0000313" key="4">
    <source>
        <dbReference type="Proteomes" id="UP001165080"/>
    </source>
</evidence>
<feature type="region of interest" description="Disordered" evidence="1">
    <location>
        <begin position="229"/>
        <end position="256"/>
    </location>
</feature>
<evidence type="ECO:0000256" key="2">
    <source>
        <dbReference type="SAM" id="Phobius"/>
    </source>
</evidence>
<feature type="transmembrane region" description="Helical" evidence="2">
    <location>
        <begin position="84"/>
        <end position="107"/>
    </location>
</feature>
<accession>A0A9W6C4E1</accession>
<keyword evidence="4" id="KW-1185">Reference proteome</keyword>
<keyword evidence="2" id="KW-0812">Transmembrane</keyword>
<name>A0A9W6C4E1_9CHLO</name>
<dbReference type="EMBL" id="BRXU01000067">
    <property type="protein sequence ID" value="GLC62631.1"/>
    <property type="molecule type" value="Genomic_DNA"/>
</dbReference>
<proteinExistence type="predicted"/>
<organism evidence="3 4">
    <name type="scientific">Pleodorina starrii</name>
    <dbReference type="NCBI Taxonomy" id="330485"/>
    <lineage>
        <taxon>Eukaryota</taxon>
        <taxon>Viridiplantae</taxon>
        <taxon>Chlorophyta</taxon>
        <taxon>core chlorophytes</taxon>
        <taxon>Chlorophyceae</taxon>
        <taxon>CS clade</taxon>
        <taxon>Chlamydomonadales</taxon>
        <taxon>Volvocaceae</taxon>
        <taxon>Pleodorina</taxon>
    </lineage>
</organism>
<evidence type="ECO:0000256" key="1">
    <source>
        <dbReference type="SAM" id="MobiDB-lite"/>
    </source>
</evidence>
<keyword evidence="2" id="KW-1133">Transmembrane helix</keyword>
<feature type="transmembrane region" description="Helical" evidence="2">
    <location>
        <begin position="35"/>
        <end position="53"/>
    </location>
</feature>
<feature type="transmembrane region" description="Helical" evidence="2">
    <location>
        <begin position="132"/>
        <end position="150"/>
    </location>
</feature>
<evidence type="ECO:0000313" key="3">
    <source>
        <dbReference type="EMBL" id="GLC62631.1"/>
    </source>
</evidence>
<gene>
    <name evidence="3" type="primary">PLESTB003765</name>
    <name evidence="3" type="ORF">PLESTB_001921200</name>
</gene>
<dbReference type="Proteomes" id="UP001165080">
    <property type="component" value="Unassembled WGS sequence"/>
</dbReference>
<feature type="transmembrane region" description="Helical" evidence="2">
    <location>
        <begin position="162"/>
        <end position="181"/>
    </location>
</feature>
<keyword evidence="2" id="KW-0472">Membrane</keyword>
<comment type="caution">
    <text evidence="3">The sequence shown here is derived from an EMBL/GenBank/DDBJ whole genome shotgun (WGS) entry which is preliminary data.</text>
</comment>
<dbReference type="AlphaFoldDB" id="A0A9W6C4E1"/>
<reference evidence="3 4" key="1">
    <citation type="journal article" date="2023" name="Commun. Biol.">
        <title>Reorganization of the ancestral sex-determining regions during the evolution of trioecy in Pleodorina starrii.</title>
        <authorList>
            <person name="Takahashi K."/>
            <person name="Suzuki S."/>
            <person name="Kawai-Toyooka H."/>
            <person name="Yamamoto K."/>
            <person name="Hamaji T."/>
            <person name="Ootsuki R."/>
            <person name="Yamaguchi H."/>
            <person name="Kawachi M."/>
            <person name="Higashiyama T."/>
            <person name="Nozaki H."/>
        </authorList>
    </citation>
    <scope>NUCLEOTIDE SEQUENCE [LARGE SCALE GENOMIC DNA]</scope>
    <source>
        <strain evidence="3 4">NIES-4479</strain>
    </source>
</reference>
<sequence length="279" mass="29122">MSESQLEVAWIVVLLGGALVLVGGAALNALIDHPAASFAVAAAPSALVVAVLWRRGDRTVNLFAPWWAPPHEVRIYLDIGNEAVAAPVAGNGLLGACLGGIVLLMSLDEASMLHERLALVGLHWWPEAGLNYMWLALGIPLAVVVALIVVPLSRALPGRTRWAVLGAFWIYFVGAVGAQVAQELVLQVDGHWFVRHFLAHLEEGLEMPGAALLVVTLLAGLHPPRVVGDPGSAGASATRGECRAPGGDGSPAQVHSTAAQPLEALAKVVGGRIVLKRPS</sequence>